<dbReference type="PROSITE" id="PS50200">
    <property type="entry name" value="RA"/>
    <property type="match status" value="1"/>
</dbReference>
<keyword evidence="4" id="KW-0862">Zinc</keyword>
<dbReference type="PROSITE" id="PS50951">
    <property type="entry name" value="SARAH"/>
    <property type="match status" value="1"/>
</dbReference>
<dbReference type="GO" id="GO:0007165">
    <property type="term" value="P:signal transduction"/>
    <property type="evidence" value="ECO:0007669"/>
    <property type="project" value="InterPro"/>
</dbReference>
<dbReference type="RefSeq" id="XP_047738004.1">
    <property type="nucleotide sequence ID" value="XM_047882048.1"/>
</dbReference>
<feature type="region of interest" description="Disordered" evidence="6">
    <location>
        <begin position="609"/>
        <end position="635"/>
    </location>
</feature>
<feature type="region of interest" description="Disordered" evidence="6">
    <location>
        <begin position="681"/>
        <end position="711"/>
    </location>
</feature>
<dbReference type="InterPro" id="IPR029071">
    <property type="entry name" value="Ubiquitin-like_domsf"/>
</dbReference>
<dbReference type="InterPro" id="IPR033614">
    <property type="entry name" value="RASSF1-6"/>
</dbReference>
<keyword evidence="10" id="KW-1185">Reference proteome</keyword>
<dbReference type="Pfam" id="PF00788">
    <property type="entry name" value="RA"/>
    <property type="match status" value="1"/>
</dbReference>
<feature type="compositionally biased region" description="Polar residues" evidence="6">
    <location>
        <begin position="624"/>
        <end position="635"/>
    </location>
</feature>
<feature type="region of interest" description="Disordered" evidence="6">
    <location>
        <begin position="403"/>
        <end position="438"/>
    </location>
</feature>
<dbReference type="GeneID" id="108667786"/>
<dbReference type="Gene3D" id="3.30.60.20">
    <property type="match status" value="1"/>
</dbReference>
<organism evidence="10 11">
    <name type="scientific">Hyalella azteca</name>
    <name type="common">Amphipod</name>
    <dbReference type="NCBI Taxonomy" id="294128"/>
    <lineage>
        <taxon>Eukaryota</taxon>
        <taxon>Metazoa</taxon>
        <taxon>Ecdysozoa</taxon>
        <taxon>Arthropoda</taxon>
        <taxon>Crustacea</taxon>
        <taxon>Multicrustacea</taxon>
        <taxon>Malacostraca</taxon>
        <taxon>Eumalacostraca</taxon>
        <taxon>Peracarida</taxon>
        <taxon>Amphipoda</taxon>
        <taxon>Senticaudata</taxon>
        <taxon>Talitrida</taxon>
        <taxon>Talitroidea</taxon>
        <taxon>Hyalellidae</taxon>
        <taxon>Hyalella</taxon>
    </lineage>
</organism>
<evidence type="ECO:0000259" key="7">
    <source>
        <dbReference type="PROSITE" id="PS50081"/>
    </source>
</evidence>
<evidence type="ECO:0000256" key="4">
    <source>
        <dbReference type="ARBA" id="ARBA00022833"/>
    </source>
</evidence>
<keyword evidence="5" id="KW-0206">Cytoskeleton</keyword>
<dbReference type="SUPFAM" id="SSF57889">
    <property type="entry name" value="Cysteine-rich domain"/>
    <property type="match status" value="1"/>
</dbReference>
<gene>
    <name evidence="11" type="primary">LOC108667786</name>
</gene>
<dbReference type="InterPro" id="IPR002219">
    <property type="entry name" value="PKC_DAG/PE"/>
</dbReference>
<name>A0A979FP97_HYAAZ</name>
<dbReference type="InterPro" id="IPR046349">
    <property type="entry name" value="C1-like_sf"/>
</dbReference>
<feature type="compositionally biased region" description="Basic and acidic residues" evidence="6">
    <location>
        <begin position="420"/>
        <end position="433"/>
    </location>
</feature>
<keyword evidence="5" id="KW-0963">Cytoplasm</keyword>
<dbReference type="GO" id="GO:0005874">
    <property type="term" value="C:microtubule"/>
    <property type="evidence" value="ECO:0007669"/>
    <property type="project" value="UniProtKB-KW"/>
</dbReference>
<evidence type="ECO:0000256" key="3">
    <source>
        <dbReference type="ARBA" id="ARBA00022723"/>
    </source>
</evidence>
<evidence type="ECO:0000313" key="10">
    <source>
        <dbReference type="Proteomes" id="UP000694843"/>
    </source>
</evidence>
<accession>A0A979FP97</accession>
<dbReference type="SMART" id="SM00314">
    <property type="entry name" value="RA"/>
    <property type="match status" value="1"/>
</dbReference>
<dbReference type="Proteomes" id="UP000694843">
    <property type="component" value="Unplaced"/>
</dbReference>
<proteinExistence type="predicted"/>
<dbReference type="GO" id="GO:0046872">
    <property type="term" value="F:metal ion binding"/>
    <property type="evidence" value="ECO:0007669"/>
    <property type="project" value="UniProtKB-KW"/>
</dbReference>
<evidence type="ECO:0000256" key="5">
    <source>
        <dbReference type="ARBA" id="ARBA00023212"/>
    </source>
</evidence>
<dbReference type="PANTHER" id="PTHR22738:SF10">
    <property type="entry name" value="RAS ASSOCIATION DOMAIN-CONTAINING PROTEIN 1 HOMOLOG"/>
    <property type="match status" value="1"/>
</dbReference>
<dbReference type="CDD" id="cd01778">
    <property type="entry name" value="RA_RASSF1_like"/>
    <property type="match status" value="1"/>
</dbReference>
<dbReference type="Gene3D" id="3.10.20.90">
    <property type="entry name" value="Phosphatidylinositol 3-kinase Catalytic Subunit, Chain A, domain 1"/>
    <property type="match status" value="1"/>
</dbReference>
<feature type="compositionally biased region" description="Basic residues" evidence="6">
    <location>
        <begin position="156"/>
        <end position="172"/>
    </location>
</feature>
<evidence type="ECO:0000259" key="8">
    <source>
        <dbReference type="PROSITE" id="PS50200"/>
    </source>
</evidence>
<feature type="domain" description="Phorbol-ester/DAG-type" evidence="7">
    <location>
        <begin position="553"/>
        <end position="603"/>
    </location>
</feature>
<sequence>MSLPSTPIGVRRRSAANNQASGWGGRESPTAGAAGASWLGQLGGIVGDILQGWGLLGALRKTSTASNSSRSSPSYGWGSFGGVGGGLGAAGGLGCYSSPSSPLVANRNNGLSLSRGEHIELLPIGAQCVISAGGSDANAATSDSLATSASVVKLRRRRPQSCPRHQGRPARHSYHEGSAASSYLLTSVLMHSLKHGVGQSCQKESNCHICNNVPYDQLQTLMAGKKFELEELKGGRQQLPNLQERSCESIEDDLGEVVSCPADGSAGASQLLVENSRVKSLIVSSDDEFSDSCTNCNPTEYQLMEDESDSIGLSDISYHTARDGTFSCSGAEGCSSGLDLLVSSHSLTDGHTDTYPADTLTEGRDGSDDSDDTLYGHDDESQERSCDLNLTPVASPMKLVPRKLTMEKPRKPHALGSSKSEVRKTKRPNDRHSVASFRPSYRSVVSHDGTVSSGNRSSSLSSLTCPSRGQPFFLHHRGHKHDMACKNLARHGANDESKTSARFLQRSEDGTVDDGMRLLHRKCCVVSGAPEDDVSSAMGGAVIMWPLRRSFSTSPTQQSSFGWEEVRYRCDACAHLVFTAPVTCRNCGYTCHEQCRPLVAIDCRARHTPEPDATDETSDISYPVTPSTAQTTSANIQTSKSALNQTLESAQTAETNTVAPPDQIPDIEPVVNQATQIRQLSNDLNSDMRAKPDGCESDEDDSSDYATLRNDHPLTRGSMTINDGLSTLELQQHLMLCNDERSSGHGSMTAPVVEKEKHEAEQQEKDLVNGTSFDSASLRHAIQGLCVEGEAPAHLESWLLDSAAAQGLQLSKEDDGSYRGCLRVHLNLSRPINIVAGTRPPSIYDILKEDRTLDKTLTSFYMPRNAVKAIHITSKTTTREVIVALLRKFKVVDNPQKFALYERSFESDATNGTLRRISDAECPLVLAMQWSAEGLTAHRIVLQENDTADIQWDAFSLTELSNFLRILAREEEDYRSQILDKYARIRGHIRERLAAQP</sequence>
<protein>
    <submittedName>
        <fullName evidence="11">Uncharacterized protein LOC108667786</fullName>
    </submittedName>
</protein>
<dbReference type="InterPro" id="IPR011524">
    <property type="entry name" value="SARAH_dom"/>
</dbReference>
<dbReference type="SUPFAM" id="SSF54236">
    <property type="entry name" value="Ubiquitin-like"/>
    <property type="match status" value="1"/>
</dbReference>
<dbReference type="AlphaFoldDB" id="A0A979FP97"/>
<dbReference type="CDD" id="cd21885">
    <property type="entry name" value="SARAH_RASSF1-like"/>
    <property type="match status" value="1"/>
</dbReference>
<evidence type="ECO:0000256" key="2">
    <source>
        <dbReference type="ARBA" id="ARBA00022701"/>
    </source>
</evidence>
<dbReference type="PROSITE" id="PS50081">
    <property type="entry name" value="ZF_DAG_PE_2"/>
    <property type="match status" value="1"/>
</dbReference>
<dbReference type="SMART" id="SM00109">
    <property type="entry name" value="C1"/>
    <property type="match status" value="1"/>
</dbReference>
<evidence type="ECO:0000313" key="11">
    <source>
        <dbReference type="RefSeq" id="XP_047738004.1"/>
    </source>
</evidence>
<evidence type="ECO:0000256" key="1">
    <source>
        <dbReference type="ARBA" id="ARBA00004245"/>
    </source>
</evidence>
<comment type="subcellular location">
    <subcellularLocation>
        <location evidence="1">Cytoplasm</location>
        <location evidence="1">Cytoskeleton</location>
    </subcellularLocation>
</comment>
<feature type="region of interest" description="Disordered" evidence="6">
    <location>
        <begin position="156"/>
        <end position="176"/>
    </location>
</feature>
<evidence type="ECO:0000256" key="6">
    <source>
        <dbReference type="SAM" id="MobiDB-lite"/>
    </source>
</evidence>
<dbReference type="InterPro" id="IPR000159">
    <property type="entry name" value="RA_dom"/>
</dbReference>
<dbReference type="PANTHER" id="PTHR22738">
    <property type="entry name" value="RASSF"/>
    <property type="match status" value="1"/>
</dbReference>
<keyword evidence="3" id="KW-0479">Metal-binding</keyword>
<feature type="domain" description="SARAH" evidence="9">
    <location>
        <begin position="949"/>
        <end position="996"/>
    </location>
</feature>
<keyword evidence="2" id="KW-0493">Microtubule</keyword>
<dbReference type="Pfam" id="PF16517">
    <property type="entry name" value="Nore1-SARAH"/>
    <property type="match status" value="1"/>
</dbReference>
<dbReference type="KEGG" id="hazt:108667786"/>
<feature type="region of interest" description="Disordered" evidence="6">
    <location>
        <begin position="1"/>
        <end position="29"/>
    </location>
</feature>
<dbReference type="Gene3D" id="1.20.5.110">
    <property type="match status" value="1"/>
</dbReference>
<feature type="compositionally biased region" description="Basic and acidic residues" evidence="6">
    <location>
        <begin position="374"/>
        <end position="386"/>
    </location>
</feature>
<feature type="region of interest" description="Disordered" evidence="6">
    <location>
        <begin position="347"/>
        <end position="386"/>
    </location>
</feature>
<dbReference type="OrthoDB" id="74314at2759"/>
<evidence type="ECO:0000259" key="9">
    <source>
        <dbReference type="PROSITE" id="PS50951"/>
    </source>
</evidence>
<feature type="domain" description="Ras-associating" evidence="8">
    <location>
        <begin position="854"/>
        <end position="947"/>
    </location>
</feature>
<reference evidence="11" key="1">
    <citation type="submission" date="2025-08" db="UniProtKB">
        <authorList>
            <consortium name="RefSeq"/>
        </authorList>
    </citation>
    <scope>IDENTIFICATION</scope>
    <source>
        <tissue evidence="11">Whole organism</tissue>
    </source>
</reference>